<dbReference type="InterPro" id="IPR011701">
    <property type="entry name" value="MFS"/>
</dbReference>
<feature type="domain" description="Major facilitator superfamily (MFS) profile" evidence="7">
    <location>
        <begin position="1"/>
        <end position="392"/>
    </location>
</feature>
<dbReference type="GO" id="GO:0005886">
    <property type="term" value="C:plasma membrane"/>
    <property type="evidence" value="ECO:0007669"/>
    <property type="project" value="UniProtKB-SubCell"/>
</dbReference>
<dbReference type="Proteomes" id="UP000655287">
    <property type="component" value="Unassembled WGS sequence"/>
</dbReference>
<organism evidence="8 9">
    <name type="scientific">Sphaerisporangium rufum</name>
    <dbReference type="NCBI Taxonomy" id="1381558"/>
    <lineage>
        <taxon>Bacteria</taxon>
        <taxon>Bacillati</taxon>
        <taxon>Actinomycetota</taxon>
        <taxon>Actinomycetes</taxon>
        <taxon>Streptosporangiales</taxon>
        <taxon>Streptosporangiaceae</taxon>
        <taxon>Sphaerisporangium</taxon>
    </lineage>
</organism>
<accession>A0A919R8Q9</accession>
<dbReference type="InterPro" id="IPR036259">
    <property type="entry name" value="MFS_trans_sf"/>
</dbReference>
<evidence type="ECO:0000256" key="2">
    <source>
        <dbReference type="ARBA" id="ARBA00022692"/>
    </source>
</evidence>
<feature type="transmembrane region" description="Helical" evidence="5">
    <location>
        <begin position="278"/>
        <end position="297"/>
    </location>
</feature>
<evidence type="ECO:0000256" key="1">
    <source>
        <dbReference type="ARBA" id="ARBA00004651"/>
    </source>
</evidence>
<evidence type="ECO:0000256" key="3">
    <source>
        <dbReference type="ARBA" id="ARBA00022989"/>
    </source>
</evidence>
<keyword evidence="4 5" id="KW-0472">Membrane</keyword>
<reference evidence="8" key="1">
    <citation type="submission" date="2021-01" db="EMBL/GenBank/DDBJ databases">
        <title>Whole genome shotgun sequence of Sphaerisporangium rufum NBRC 109079.</title>
        <authorList>
            <person name="Komaki H."/>
            <person name="Tamura T."/>
        </authorList>
    </citation>
    <scope>NUCLEOTIDE SEQUENCE</scope>
    <source>
        <strain evidence="8">NBRC 109079</strain>
    </source>
</reference>
<dbReference type="EMBL" id="BOOU01000098">
    <property type="protein sequence ID" value="GII81484.1"/>
    <property type="molecule type" value="Genomic_DNA"/>
</dbReference>
<feature type="transmembrane region" description="Helical" evidence="5">
    <location>
        <begin position="125"/>
        <end position="144"/>
    </location>
</feature>
<dbReference type="AlphaFoldDB" id="A0A919R8Q9"/>
<dbReference type="PANTHER" id="PTHR23534">
    <property type="entry name" value="MFS PERMEASE"/>
    <property type="match status" value="1"/>
</dbReference>
<comment type="subcellular location">
    <subcellularLocation>
        <location evidence="1">Cell membrane</location>
        <topology evidence="1">Multi-pass membrane protein</topology>
    </subcellularLocation>
</comment>
<feature type="signal peptide" evidence="6">
    <location>
        <begin position="1"/>
        <end position="21"/>
    </location>
</feature>
<dbReference type="PROSITE" id="PS50850">
    <property type="entry name" value="MFS"/>
    <property type="match status" value="1"/>
</dbReference>
<evidence type="ECO:0000313" key="8">
    <source>
        <dbReference type="EMBL" id="GII81484.1"/>
    </source>
</evidence>
<evidence type="ECO:0000256" key="5">
    <source>
        <dbReference type="SAM" id="Phobius"/>
    </source>
</evidence>
<feature type="transmembrane region" description="Helical" evidence="5">
    <location>
        <begin position="365"/>
        <end position="386"/>
    </location>
</feature>
<dbReference type="GO" id="GO:0022857">
    <property type="term" value="F:transmembrane transporter activity"/>
    <property type="evidence" value="ECO:0007669"/>
    <property type="project" value="InterPro"/>
</dbReference>
<gene>
    <name evidence="8" type="ORF">Sru01_64660</name>
</gene>
<dbReference type="InterPro" id="IPR020846">
    <property type="entry name" value="MFS_dom"/>
</dbReference>
<dbReference type="SUPFAM" id="SSF103473">
    <property type="entry name" value="MFS general substrate transporter"/>
    <property type="match status" value="1"/>
</dbReference>
<feature type="transmembrane region" description="Helical" evidence="5">
    <location>
        <begin position="303"/>
        <end position="327"/>
    </location>
</feature>
<evidence type="ECO:0000313" key="9">
    <source>
        <dbReference type="Proteomes" id="UP000655287"/>
    </source>
</evidence>
<feature type="transmembrane region" description="Helical" evidence="5">
    <location>
        <begin position="156"/>
        <end position="180"/>
    </location>
</feature>
<feature type="transmembrane region" description="Helical" evidence="5">
    <location>
        <begin position="65"/>
        <end position="85"/>
    </location>
</feature>
<protein>
    <submittedName>
        <fullName evidence="8">MFS transporter</fullName>
    </submittedName>
</protein>
<keyword evidence="3 5" id="KW-1133">Transmembrane helix</keyword>
<feature type="transmembrane region" description="Helical" evidence="5">
    <location>
        <begin position="339"/>
        <end position="359"/>
    </location>
</feature>
<name>A0A919R8Q9_9ACTN</name>
<comment type="caution">
    <text evidence="8">The sequence shown here is derived from an EMBL/GenBank/DDBJ whole genome shotgun (WGS) entry which is preliminary data.</text>
</comment>
<feature type="transmembrane region" description="Helical" evidence="5">
    <location>
        <begin position="37"/>
        <end position="58"/>
    </location>
</feature>
<dbReference type="PANTHER" id="PTHR23534:SF1">
    <property type="entry name" value="MAJOR FACILITATOR SUPERFAMILY PROTEIN"/>
    <property type="match status" value="1"/>
</dbReference>
<feature type="transmembrane region" description="Helical" evidence="5">
    <location>
        <begin position="216"/>
        <end position="239"/>
    </location>
</feature>
<feature type="transmembrane region" description="Helical" evidence="5">
    <location>
        <begin position="245"/>
        <end position="266"/>
    </location>
</feature>
<keyword evidence="6" id="KW-0732">Signal</keyword>
<evidence type="ECO:0000256" key="6">
    <source>
        <dbReference type="SAM" id="SignalP"/>
    </source>
</evidence>
<feature type="chain" id="PRO_5036995732" evidence="6">
    <location>
        <begin position="22"/>
        <end position="393"/>
    </location>
</feature>
<evidence type="ECO:0000259" key="7">
    <source>
        <dbReference type="PROSITE" id="PS50850"/>
    </source>
</evidence>
<dbReference type="Pfam" id="PF07690">
    <property type="entry name" value="MFS_1"/>
    <property type="match status" value="1"/>
</dbReference>
<feature type="transmembrane region" description="Helical" evidence="5">
    <location>
        <begin position="91"/>
        <end position="113"/>
    </location>
</feature>
<evidence type="ECO:0000256" key="4">
    <source>
        <dbReference type="ARBA" id="ARBA00023136"/>
    </source>
</evidence>
<sequence>MVALVAGVACVNTAMVAGSTAANLGAAEVGGPAWSGVPSAAGVAGTALGALGSGALMARFGRKRTLLGMYAAGVAGALIGFAGAVTGSLAVLLAGMVLLGLGNGGAQLSRYVAAELYPEGRRATALSAVLWGGTVGALGGPALITPAAAVAGSLGAPALSGPVAAAVLMMAAALACAITLPRRTGVVDAGPAPAAGAPRPGAGEVRAVMARPAVRTALVAMVAAQLAMVTVMTMTPIQLHQHGHGLGVVSWVLGAHLFGMFALAPISGRIADRWGARTAIAAGVAALVAATALATAMPDAHDTGLPVALFLLGYGWNLAFVGGSALLSRGLPAGTRTRVQGLVDALVWGGSGVAGLAAGPLFGGGGLPLVAVVSGVLALAPLPLLLGRSRERG</sequence>
<proteinExistence type="predicted"/>
<keyword evidence="9" id="KW-1185">Reference proteome</keyword>
<keyword evidence="2 5" id="KW-0812">Transmembrane</keyword>
<dbReference type="Gene3D" id="1.20.1250.20">
    <property type="entry name" value="MFS general substrate transporter like domains"/>
    <property type="match status" value="2"/>
</dbReference>